<dbReference type="InterPro" id="IPR051170">
    <property type="entry name" value="Neural/epithelial_adhesion"/>
</dbReference>
<dbReference type="OMA" id="IYRCEIT"/>
<dbReference type="InterPro" id="IPR003599">
    <property type="entry name" value="Ig_sub"/>
</dbReference>
<dbReference type="InterPro" id="IPR003598">
    <property type="entry name" value="Ig_sub2"/>
</dbReference>
<accession>A0A7M7KRL8</accession>
<dbReference type="KEGG" id="vde:111254402"/>
<dbReference type="GO" id="GO:0005886">
    <property type="term" value="C:plasma membrane"/>
    <property type="evidence" value="ECO:0007669"/>
    <property type="project" value="UniProtKB-SubCell"/>
</dbReference>
<evidence type="ECO:0000256" key="6">
    <source>
        <dbReference type="ARBA" id="ARBA00023157"/>
    </source>
</evidence>
<feature type="signal peptide" evidence="9">
    <location>
        <begin position="1"/>
        <end position="36"/>
    </location>
</feature>
<reference evidence="11" key="1">
    <citation type="submission" date="2021-01" db="UniProtKB">
        <authorList>
            <consortium name="EnsemblMetazoa"/>
        </authorList>
    </citation>
    <scope>IDENTIFICATION</scope>
</reference>
<keyword evidence="7" id="KW-0325">Glycoprotein</keyword>
<proteinExistence type="predicted"/>
<feature type="domain" description="Ig-like" evidence="10">
    <location>
        <begin position="40"/>
        <end position="139"/>
    </location>
</feature>
<dbReference type="PANTHER" id="PTHR12231">
    <property type="entry name" value="CTX-RELATED TYPE I TRANSMEMBRANE PROTEIN"/>
    <property type="match status" value="1"/>
</dbReference>
<dbReference type="Proteomes" id="UP000594260">
    <property type="component" value="Unplaced"/>
</dbReference>
<feature type="chain" id="PRO_5029840455" description="Ig-like domain-containing protein" evidence="9">
    <location>
        <begin position="37"/>
        <end position="383"/>
    </location>
</feature>
<dbReference type="GO" id="GO:0043005">
    <property type="term" value="C:neuron projection"/>
    <property type="evidence" value="ECO:0007669"/>
    <property type="project" value="TreeGrafter"/>
</dbReference>
<keyword evidence="4" id="KW-0677">Repeat</keyword>
<evidence type="ECO:0000256" key="3">
    <source>
        <dbReference type="ARBA" id="ARBA00022729"/>
    </source>
</evidence>
<dbReference type="Pfam" id="PF13927">
    <property type="entry name" value="Ig_3"/>
    <property type="match status" value="1"/>
</dbReference>
<dbReference type="CDD" id="cd00096">
    <property type="entry name" value="Ig"/>
    <property type="match status" value="1"/>
</dbReference>
<dbReference type="GeneID" id="111254402"/>
<evidence type="ECO:0000256" key="4">
    <source>
        <dbReference type="ARBA" id="ARBA00022737"/>
    </source>
</evidence>
<dbReference type="RefSeq" id="XP_022670950.1">
    <property type="nucleotide sequence ID" value="XM_022815215.1"/>
</dbReference>
<evidence type="ECO:0000256" key="9">
    <source>
        <dbReference type="SAM" id="SignalP"/>
    </source>
</evidence>
<dbReference type="SMART" id="SM00409">
    <property type="entry name" value="IG"/>
    <property type="match status" value="3"/>
</dbReference>
<keyword evidence="2" id="KW-1003">Cell membrane</keyword>
<organism evidence="11 12">
    <name type="scientific">Varroa destructor</name>
    <name type="common">Honeybee mite</name>
    <dbReference type="NCBI Taxonomy" id="109461"/>
    <lineage>
        <taxon>Eukaryota</taxon>
        <taxon>Metazoa</taxon>
        <taxon>Ecdysozoa</taxon>
        <taxon>Arthropoda</taxon>
        <taxon>Chelicerata</taxon>
        <taxon>Arachnida</taxon>
        <taxon>Acari</taxon>
        <taxon>Parasitiformes</taxon>
        <taxon>Mesostigmata</taxon>
        <taxon>Gamasina</taxon>
        <taxon>Dermanyssoidea</taxon>
        <taxon>Varroidae</taxon>
        <taxon>Varroa</taxon>
    </lineage>
</organism>
<dbReference type="InParanoid" id="A0A7M7KRL8"/>
<dbReference type="InterPro" id="IPR013098">
    <property type="entry name" value="Ig_I-set"/>
</dbReference>
<dbReference type="PANTHER" id="PTHR12231:SF220">
    <property type="entry name" value="LACHESIN"/>
    <property type="match status" value="1"/>
</dbReference>
<dbReference type="InterPro" id="IPR013783">
    <property type="entry name" value="Ig-like_fold"/>
</dbReference>
<keyword evidence="8" id="KW-0393">Immunoglobulin domain</keyword>
<sequence>MAPTSRTTKGKGMAAIHQSTLLVLVISLQSVIRAVAQQQPTISHISQAKTVNIGDTVDLDCSVQYAYDFPVLWVKLHDDNPEKFMFISSGSTQIVPDQRFSIRHDATTSSYTLQVTKLQETDGGIYQCRVILSQTSILSHDVRLFIRVPPIISDNSTRSIITSTGANATLECYAKGQPKPRITWRRENNNLLPTGGSIYRGNVLHIFNVSKDDRGTYYCIADNQVGRGARRNIGVEVEFAPFVRAERSDYSQAAGYPAELACHVEAYPAPSIVWLKDGYQLNTNQHYKISISNTGYEFTDTTLRIHAIEKSQFGNYICRAINKLGSADRKMTLAESDSVVCPPACESQYLSATVRPKGSKYFIVSFQAVLLSLLTLLTRRNLY</sequence>
<dbReference type="FunFam" id="2.60.40.10:FF:000107">
    <property type="entry name" value="Myosin, light chain kinase a"/>
    <property type="match status" value="1"/>
</dbReference>
<feature type="domain" description="Ig-like" evidence="10">
    <location>
        <begin position="241"/>
        <end position="334"/>
    </location>
</feature>
<dbReference type="FunCoup" id="A0A7M7KRL8">
    <property type="interactions" value="111"/>
</dbReference>
<dbReference type="AlphaFoldDB" id="A0A7M7KRL8"/>
<feature type="domain" description="Ig-like" evidence="10">
    <location>
        <begin position="149"/>
        <end position="236"/>
    </location>
</feature>
<dbReference type="EnsemblMetazoa" id="XM_022815215">
    <property type="protein sequence ID" value="XP_022670950"/>
    <property type="gene ID" value="LOC111254402"/>
</dbReference>
<dbReference type="PROSITE" id="PS50835">
    <property type="entry name" value="IG_LIKE"/>
    <property type="match status" value="3"/>
</dbReference>
<dbReference type="Gene3D" id="2.60.40.10">
    <property type="entry name" value="Immunoglobulins"/>
    <property type="match status" value="3"/>
</dbReference>
<dbReference type="InterPro" id="IPR007110">
    <property type="entry name" value="Ig-like_dom"/>
</dbReference>
<dbReference type="SMART" id="SM00408">
    <property type="entry name" value="IGc2"/>
    <property type="match status" value="3"/>
</dbReference>
<evidence type="ECO:0000256" key="7">
    <source>
        <dbReference type="ARBA" id="ARBA00023180"/>
    </source>
</evidence>
<keyword evidence="6" id="KW-1015">Disulfide bond</keyword>
<evidence type="ECO:0000256" key="2">
    <source>
        <dbReference type="ARBA" id="ARBA00022475"/>
    </source>
</evidence>
<keyword evidence="12" id="KW-1185">Reference proteome</keyword>
<evidence type="ECO:0000313" key="12">
    <source>
        <dbReference type="Proteomes" id="UP000594260"/>
    </source>
</evidence>
<keyword evidence="5" id="KW-0472">Membrane</keyword>
<dbReference type="SUPFAM" id="SSF48726">
    <property type="entry name" value="Immunoglobulin"/>
    <property type="match status" value="3"/>
</dbReference>
<evidence type="ECO:0000259" key="10">
    <source>
        <dbReference type="PROSITE" id="PS50835"/>
    </source>
</evidence>
<evidence type="ECO:0000256" key="5">
    <source>
        <dbReference type="ARBA" id="ARBA00023136"/>
    </source>
</evidence>
<name>A0A7M7KRL8_VARDE</name>
<dbReference type="InterPro" id="IPR013106">
    <property type="entry name" value="Ig_V-set"/>
</dbReference>
<evidence type="ECO:0000256" key="1">
    <source>
        <dbReference type="ARBA" id="ARBA00004236"/>
    </source>
</evidence>
<dbReference type="Pfam" id="PF07686">
    <property type="entry name" value="V-set"/>
    <property type="match status" value="1"/>
</dbReference>
<protein>
    <recommendedName>
        <fullName evidence="10">Ig-like domain-containing protein</fullName>
    </recommendedName>
</protein>
<dbReference type="FunFam" id="2.60.40.10:FF:000328">
    <property type="entry name" value="CLUMA_CG000981, isoform A"/>
    <property type="match status" value="1"/>
</dbReference>
<dbReference type="InterPro" id="IPR036179">
    <property type="entry name" value="Ig-like_dom_sf"/>
</dbReference>
<dbReference type="Pfam" id="PF07679">
    <property type="entry name" value="I-set"/>
    <property type="match status" value="1"/>
</dbReference>
<evidence type="ECO:0000256" key="8">
    <source>
        <dbReference type="ARBA" id="ARBA00023319"/>
    </source>
</evidence>
<comment type="subcellular location">
    <subcellularLocation>
        <location evidence="1">Cell membrane</location>
    </subcellularLocation>
</comment>
<dbReference type="OrthoDB" id="10010359at2759"/>
<evidence type="ECO:0000313" key="11">
    <source>
        <dbReference type="EnsemblMetazoa" id="XP_022670950"/>
    </source>
</evidence>
<keyword evidence="3 9" id="KW-0732">Signal</keyword>